<accession>A0A7G8BEM2</accession>
<dbReference type="RefSeq" id="WP_186741273.1">
    <property type="nucleotide sequence ID" value="NZ_CP060394.1"/>
</dbReference>
<evidence type="ECO:0000313" key="1">
    <source>
        <dbReference type="EMBL" id="QNI30992.1"/>
    </source>
</evidence>
<evidence type="ECO:0000313" key="2">
    <source>
        <dbReference type="Proteomes" id="UP000515312"/>
    </source>
</evidence>
<dbReference type="Gene3D" id="3.40.50.10140">
    <property type="entry name" value="Toll/interleukin-1 receptor homology (TIR) domain"/>
    <property type="match status" value="1"/>
</dbReference>
<evidence type="ECO:0008006" key="3">
    <source>
        <dbReference type="Google" id="ProtNLM"/>
    </source>
</evidence>
<reference evidence="1 2" key="1">
    <citation type="submission" date="2020-08" db="EMBL/GenBank/DDBJ databases">
        <title>Edaphobacter telluris sp. nov. and Acidobacterium dinghuensis sp. nov., two acidobacteria isolated from forest soil.</title>
        <authorList>
            <person name="Fu J."/>
            <person name="Qiu L."/>
        </authorList>
    </citation>
    <scope>NUCLEOTIDE SEQUENCE [LARGE SCALE GENOMIC DNA]</scope>
    <source>
        <strain evidence="1">4Y35</strain>
    </source>
</reference>
<dbReference type="KEGG" id="adin:H7849_18010"/>
<protein>
    <recommendedName>
        <fullName evidence="3">TIR domain-containing protein</fullName>
    </recommendedName>
</protein>
<dbReference type="Proteomes" id="UP000515312">
    <property type="component" value="Chromosome"/>
</dbReference>
<sequence length="225" mass="25941">MPFSYSCFISYRHTENESNRKRTKQIAEALKGELEYVVPLNVYLDVERLKGAPFYNESLASALCQSVCMVMLYWPTYFSMQHTFCSREYKLMEKLETQRLQILAQTNSLEAQNGLIIVLAVRGFHSIPEEIRSRRKCYDLESWASSPSMTKTLAFRQTVIEIADYIANRSRILGQLPTPPDPCEQCPNCRLPSIEDVLPWLQQVDPNQVGLTFRSALPTRQIGYI</sequence>
<organism evidence="1 2">
    <name type="scientific">Alloacidobacterium dinghuense</name>
    <dbReference type="NCBI Taxonomy" id="2763107"/>
    <lineage>
        <taxon>Bacteria</taxon>
        <taxon>Pseudomonadati</taxon>
        <taxon>Acidobacteriota</taxon>
        <taxon>Terriglobia</taxon>
        <taxon>Terriglobales</taxon>
        <taxon>Acidobacteriaceae</taxon>
        <taxon>Alloacidobacterium</taxon>
    </lineage>
</organism>
<dbReference type="InterPro" id="IPR035897">
    <property type="entry name" value="Toll_tir_struct_dom_sf"/>
</dbReference>
<name>A0A7G8BEM2_9BACT</name>
<keyword evidence="2" id="KW-1185">Reference proteome</keyword>
<dbReference type="SUPFAM" id="SSF52200">
    <property type="entry name" value="Toll/Interleukin receptor TIR domain"/>
    <property type="match status" value="1"/>
</dbReference>
<dbReference type="EMBL" id="CP060394">
    <property type="protein sequence ID" value="QNI30992.1"/>
    <property type="molecule type" value="Genomic_DNA"/>
</dbReference>
<dbReference type="AlphaFoldDB" id="A0A7G8BEM2"/>
<proteinExistence type="predicted"/>
<gene>
    <name evidence="1" type="ORF">H7849_18010</name>
</gene>